<dbReference type="RefSeq" id="WP_034435967.1">
    <property type="nucleotide sequence ID" value="NZ_CBTK010000295.1"/>
</dbReference>
<evidence type="ECO:0000313" key="3">
    <source>
        <dbReference type="Proteomes" id="UP000019184"/>
    </source>
</evidence>
<dbReference type="OrthoDB" id="9838836at2"/>
<evidence type="ECO:0000256" key="1">
    <source>
        <dbReference type="SAM" id="Phobius"/>
    </source>
</evidence>
<dbReference type="EMBL" id="CBTK010000295">
    <property type="protein sequence ID" value="CDH47222.1"/>
    <property type="molecule type" value="Genomic_DNA"/>
</dbReference>
<sequence length="349" mass="39419">MGTWQLTGVFVLIGVVMIIGLAGWLVMNHSRERRRLIEERVLAMRQAVAAKVAAEKVAAEKVAAEKAAVARAAADRLAAKRASMEKAAMEKSAIERAAIEQAVAEWAVAEQAEAERANMRKTSTEQRDADAVEARMRAVEAAISEWIEAEREGHRQAAATPGQPAVKTCTRTGAIHQQVRSTAEVIEKETGELEFIKNRIEAGVDILPLEFQQTVDEWKEGRTLRHSSFDDLKLKFRYKAYSIEDGYELLHLYNQWLAQQRQKIRVFIRLLGATVDKGDSMLAAIEDLERIEREKYLEMDVDVIFTLRDIRDILEKLIGVENILRDLENVCRKRSEQIIAPVWEAKGSL</sequence>
<comment type="caution">
    <text evidence="2">The sequence shown here is derived from an EMBL/GenBank/DDBJ whole genome shotgun (WGS) entry which is preliminary data.</text>
</comment>
<accession>A0A7U7J651</accession>
<evidence type="ECO:0000313" key="2">
    <source>
        <dbReference type="EMBL" id="CDH47222.1"/>
    </source>
</evidence>
<feature type="transmembrane region" description="Helical" evidence="1">
    <location>
        <begin position="6"/>
        <end position="27"/>
    </location>
</feature>
<reference evidence="2 3" key="1">
    <citation type="journal article" date="2014" name="ISME J.">
        <title>Candidatus Competibacter-lineage genomes retrieved from metagenomes reveal functional metabolic diversity.</title>
        <authorList>
            <person name="McIlroy S.J."/>
            <person name="Albertsen M."/>
            <person name="Andresen E.K."/>
            <person name="Saunders A.M."/>
            <person name="Kristiansen R."/>
            <person name="Stokholm-Bjerregaard M."/>
            <person name="Nielsen K.L."/>
            <person name="Nielsen P.H."/>
        </authorList>
    </citation>
    <scope>NUCLEOTIDE SEQUENCE [LARGE SCALE GENOMIC DNA]</scope>
    <source>
        <strain evidence="2 3">Run_B_J11</strain>
    </source>
</reference>
<dbReference type="Proteomes" id="UP000019184">
    <property type="component" value="Unassembled WGS sequence"/>
</dbReference>
<proteinExistence type="predicted"/>
<keyword evidence="3" id="KW-1185">Reference proteome</keyword>
<protein>
    <submittedName>
        <fullName evidence="2">Uncharacterized protein</fullName>
    </submittedName>
</protein>
<name>A0A7U7J651_9GAMM</name>
<organism evidence="2 3">
    <name type="scientific">Candidatus Contendobacter odensis Run_B_J11</name>
    <dbReference type="NCBI Taxonomy" id="1400861"/>
    <lineage>
        <taxon>Bacteria</taxon>
        <taxon>Pseudomonadati</taxon>
        <taxon>Pseudomonadota</taxon>
        <taxon>Gammaproteobacteria</taxon>
        <taxon>Candidatus Competibacteraceae</taxon>
        <taxon>Candidatus Contendibacter</taxon>
    </lineage>
</organism>
<keyword evidence="1" id="KW-0472">Membrane</keyword>
<gene>
    <name evidence="2" type="ORF">BN874_770072</name>
</gene>
<keyword evidence="1" id="KW-0812">Transmembrane</keyword>
<keyword evidence="1" id="KW-1133">Transmembrane helix</keyword>
<dbReference type="AlphaFoldDB" id="A0A7U7J651"/>